<organism evidence="1 2">
    <name type="scientific">Desulfococcus multivorans DSM 2059</name>
    <dbReference type="NCBI Taxonomy" id="1121405"/>
    <lineage>
        <taxon>Bacteria</taxon>
        <taxon>Pseudomonadati</taxon>
        <taxon>Thermodesulfobacteriota</taxon>
        <taxon>Desulfobacteria</taxon>
        <taxon>Desulfobacterales</taxon>
        <taxon>Desulfococcaceae</taxon>
        <taxon>Desulfococcus</taxon>
    </lineage>
</organism>
<keyword evidence="1" id="KW-0808">Transferase</keyword>
<proteinExistence type="predicted"/>
<dbReference type="PATRIC" id="fig|1121405.3.peg.2609"/>
<name>S7TQA3_DESML</name>
<protein>
    <submittedName>
        <fullName evidence="1">Cytidylate kinase-like family</fullName>
    </submittedName>
</protein>
<dbReference type="AlphaFoldDB" id="S7TQA3"/>
<dbReference type="Proteomes" id="UP000014977">
    <property type="component" value="Unassembled WGS sequence"/>
</dbReference>
<dbReference type="Pfam" id="PF13189">
    <property type="entry name" value="Cytidylate_kin2"/>
    <property type="match status" value="1"/>
</dbReference>
<reference evidence="1 2" key="1">
    <citation type="journal article" date="2013" name="Genome Announc.">
        <title>Draft genome sequences for three mercury-methylating, sulfate-reducing bacteria.</title>
        <authorList>
            <person name="Brown S.D."/>
            <person name="Hurt R.A.Jr."/>
            <person name="Gilmour C.C."/>
            <person name="Elias D.A."/>
        </authorList>
    </citation>
    <scope>NUCLEOTIDE SEQUENCE [LARGE SCALE GENOMIC DNA]</scope>
    <source>
        <strain evidence="1 2">DSM 2059</strain>
    </source>
</reference>
<dbReference type="OrthoDB" id="5416804at2"/>
<accession>S7TQA3</accession>
<dbReference type="Gene3D" id="3.40.50.300">
    <property type="entry name" value="P-loop containing nucleotide triphosphate hydrolases"/>
    <property type="match status" value="1"/>
</dbReference>
<keyword evidence="1" id="KW-0418">Kinase</keyword>
<evidence type="ECO:0000313" key="1">
    <source>
        <dbReference type="EMBL" id="EPR38825.1"/>
    </source>
</evidence>
<evidence type="ECO:0000313" key="2">
    <source>
        <dbReference type="Proteomes" id="UP000014977"/>
    </source>
</evidence>
<dbReference type="RefSeq" id="WP_020876897.1">
    <property type="nucleotide sequence ID" value="NZ_ATHJ01000094.1"/>
</dbReference>
<dbReference type="eggNOG" id="COG1102">
    <property type="taxonomic scope" value="Bacteria"/>
</dbReference>
<comment type="caution">
    <text evidence="1">The sequence shown here is derived from an EMBL/GenBank/DDBJ whole genome shotgun (WGS) entry which is preliminary data.</text>
</comment>
<dbReference type="GO" id="GO:0016301">
    <property type="term" value="F:kinase activity"/>
    <property type="evidence" value="ECO:0007669"/>
    <property type="project" value="UniProtKB-KW"/>
</dbReference>
<gene>
    <name evidence="1" type="ORF">dsmv_0235</name>
</gene>
<dbReference type="InterPro" id="IPR027417">
    <property type="entry name" value="P-loop_NTPase"/>
</dbReference>
<keyword evidence="2" id="KW-1185">Reference proteome</keyword>
<sequence length="279" mass="31613">MAIITISRGSYSRGKDVAEMLARKLGYACLSRDILLEASDEFDIPEIKLVRALHDAPTVLERFSHGKERYVNYIRSALLLHVLKDNVVYHGLAGHYLLSDIPNVLKVRIIADMEDRVREEMKRENISAEKARYILKKDDEERRKWSLQLYGTDTWDSRLYDMVLNIKNLTVDDAVDILAETAQKPIFQTTSESKQILENLALAARVQMKLTKLDPTISVSAENGMVNIANINRTSADNSAALAEIKRLAESVPGVKEVVLQHFPTQKQEKNINPFHNVG</sequence>
<dbReference type="STRING" id="897.B2D07_04670"/>
<dbReference type="EMBL" id="ATHJ01000094">
    <property type="protein sequence ID" value="EPR38825.1"/>
    <property type="molecule type" value="Genomic_DNA"/>
</dbReference>